<gene>
    <name evidence="1" type="ORF">PRLR5076_04450</name>
</gene>
<dbReference type="Proteomes" id="UP000825483">
    <property type="component" value="Unassembled WGS sequence"/>
</dbReference>
<reference evidence="1" key="1">
    <citation type="journal article" date="2022" name="Int. J. Syst. Evol. Microbiol.">
        <title>Prevotella lacticifex sp. nov., isolated from the rumen of cows.</title>
        <authorList>
            <person name="Shinkai T."/>
            <person name="Ikeyama N."/>
            <person name="Kumagai M."/>
            <person name="Ohmori H."/>
            <person name="Sakamoto M."/>
            <person name="Ohkuma M."/>
            <person name="Mitsumori M."/>
        </authorList>
    </citation>
    <scope>NUCLEOTIDE SEQUENCE</scope>
    <source>
        <strain evidence="1">R5076</strain>
    </source>
</reference>
<organism evidence="1 2">
    <name type="scientific">Prevotella lacticifex</name>
    <dbReference type="NCBI Taxonomy" id="2854755"/>
    <lineage>
        <taxon>Bacteria</taxon>
        <taxon>Pseudomonadati</taxon>
        <taxon>Bacteroidota</taxon>
        <taxon>Bacteroidia</taxon>
        <taxon>Bacteroidales</taxon>
        <taxon>Prevotellaceae</taxon>
        <taxon>Prevotella</taxon>
    </lineage>
</organism>
<dbReference type="AlphaFoldDB" id="A0A9R1C7T9"/>
<dbReference type="EMBL" id="BPUB01000001">
    <property type="protein sequence ID" value="GJG57594.1"/>
    <property type="molecule type" value="Genomic_DNA"/>
</dbReference>
<keyword evidence="2" id="KW-1185">Reference proteome</keyword>
<proteinExistence type="predicted"/>
<evidence type="ECO:0000313" key="2">
    <source>
        <dbReference type="Proteomes" id="UP000825483"/>
    </source>
</evidence>
<name>A0A9R1C7T9_9BACT</name>
<protein>
    <submittedName>
        <fullName evidence="1">Uncharacterized protein</fullName>
    </submittedName>
</protein>
<evidence type="ECO:0000313" key="1">
    <source>
        <dbReference type="EMBL" id="GJG57594.1"/>
    </source>
</evidence>
<sequence>MPIDGTNQHNDDARFIAQQMPNNSPLCVRDEMDRADFYIIIYRKEEATKGNKQGGKM</sequence>
<comment type="caution">
    <text evidence="1">The sequence shown here is derived from an EMBL/GenBank/DDBJ whole genome shotgun (WGS) entry which is preliminary data.</text>
</comment>
<accession>A0A9R1C7T9</accession>